<dbReference type="InterPro" id="IPR015067">
    <property type="entry name" value="DUF1893_TM1506-like"/>
</dbReference>
<dbReference type="SUPFAM" id="SSF53927">
    <property type="entry name" value="Cytidine deaminase-like"/>
    <property type="match status" value="1"/>
</dbReference>
<dbReference type="Pfam" id="PF08973">
    <property type="entry name" value="TM1506"/>
    <property type="match status" value="1"/>
</dbReference>
<gene>
    <name evidence="1" type="ORF">E5334_03945</name>
</gene>
<dbReference type="InterPro" id="IPR037081">
    <property type="entry name" value="Hyp_TM1506"/>
</dbReference>
<comment type="caution">
    <text evidence="1">The sequence shown here is derived from an EMBL/GenBank/DDBJ whole genome shotgun (WGS) entry which is preliminary data.</text>
</comment>
<proteinExistence type="predicted"/>
<sequence>MSAEPPVTSDTAHAKELLETHDLTLALCCGETIATSHERGVAPLLALLEGDVSWEGASAADKVVGAGAAFLYCLLGVREVWAPIMSRRAVEVLRRGSINPIAEQEVDAIVNRAGDGPCPIESAVADIDDPQEALVAVRQKLADLRRGTRTQ</sequence>
<organism evidence="1 2">
    <name type="scientific">Muricaecibacterium torontonense</name>
    <dbReference type="NCBI Taxonomy" id="3032871"/>
    <lineage>
        <taxon>Bacteria</taxon>
        <taxon>Bacillati</taxon>
        <taxon>Actinomycetota</taxon>
        <taxon>Coriobacteriia</taxon>
        <taxon>Coriobacteriales</taxon>
        <taxon>Atopobiaceae</taxon>
        <taxon>Muricaecibacterium</taxon>
    </lineage>
</organism>
<dbReference type="EMBL" id="SRYE01000002">
    <property type="protein sequence ID" value="TGY62574.1"/>
    <property type="molecule type" value="Genomic_DNA"/>
</dbReference>
<dbReference type="GO" id="GO:0003824">
    <property type="term" value="F:catalytic activity"/>
    <property type="evidence" value="ECO:0007669"/>
    <property type="project" value="InterPro"/>
</dbReference>
<dbReference type="InterPro" id="IPR016193">
    <property type="entry name" value="Cytidine_deaminase-like"/>
</dbReference>
<name>A0A4S2F5M4_9ACTN</name>
<dbReference type="OrthoDB" id="3233224at2"/>
<evidence type="ECO:0000313" key="1">
    <source>
        <dbReference type="EMBL" id="TGY62574.1"/>
    </source>
</evidence>
<dbReference type="Gene3D" id="3.40.140.30">
    <property type="entry name" value="Hypothetical protein TM1506"/>
    <property type="match status" value="1"/>
</dbReference>
<accession>A0A4S2F5M4</accession>
<evidence type="ECO:0000313" key="2">
    <source>
        <dbReference type="Proteomes" id="UP000310263"/>
    </source>
</evidence>
<reference evidence="1 2" key="1">
    <citation type="submission" date="2019-04" db="EMBL/GenBank/DDBJ databases">
        <title>Microbes associate with the intestines of laboratory mice.</title>
        <authorList>
            <person name="Navarre W."/>
            <person name="Wong E."/>
            <person name="Huang K."/>
            <person name="Tropini C."/>
            <person name="Ng K."/>
            <person name="Yu B."/>
        </authorList>
    </citation>
    <scope>NUCLEOTIDE SEQUENCE [LARGE SCALE GENOMIC DNA]</scope>
    <source>
        <strain evidence="1 2">NM07_P-09</strain>
    </source>
</reference>
<keyword evidence="2" id="KW-1185">Reference proteome</keyword>
<dbReference type="Proteomes" id="UP000310263">
    <property type="component" value="Unassembled WGS sequence"/>
</dbReference>
<protein>
    <submittedName>
        <fullName evidence="1">DUF1893 domain-containing protein</fullName>
    </submittedName>
</protein>
<dbReference type="AlphaFoldDB" id="A0A4S2F5M4"/>